<evidence type="ECO:0000313" key="1">
    <source>
        <dbReference type="EMBL" id="KAK4882394.1"/>
    </source>
</evidence>
<sequence length="136" mass="15306">MFAYIKILGTNELKIVNVNEIQKFKVDALPTKKFNIKIGHKTEQCTPVSFKAETEEELLKLIESNRARFPPASICVTASEDDAQVDKVNKSPDHQKTNTQALLDKKLALKNKNLLLIKSVFGDKVHSKEDEPLGDE</sequence>
<evidence type="ECO:0000313" key="2">
    <source>
        <dbReference type="Proteomes" id="UP001353858"/>
    </source>
</evidence>
<dbReference type="AlphaFoldDB" id="A0AAN7Q0N8"/>
<reference evidence="2" key="1">
    <citation type="submission" date="2023-01" db="EMBL/GenBank/DDBJ databases">
        <title>Key to firefly adult light organ development and bioluminescence: homeobox transcription factors regulate luciferase expression and transportation to peroxisome.</title>
        <authorList>
            <person name="Fu X."/>
        </authorList>
    </citation>
    <scope>NUCLEOTIDE SEQUENCE [LARGE SCALE GENOMIC DNA]</scope>
</reference>
<organism evidence="1 2">
    <name type="scientific">Aquatica leii</name>
    <dbReference type="NCBI Taxonomy" id="1421715"/>
    <lineage>
        <taxon>Eukaryota</taxon>
        <taxon>Metazoa</taxon>
        <taxon>Ecdysozoa</taxon>
        <taxon>Arthropoda</taxon>
        <taxon>Hexapoda</taxon>
        <taxon>Insecta</taxon>
        <taxon>Pterygota</taxon>
        <taxon>Neoptera</taxon>
        <taxon>Endopterygota</taxon>
        <taxon>Coleoptera</taxon>
        <taxon>Polyphaga</taxon>
        <taxon>Elateriformia</taxon>
        <taxon>Elateroidea</taxon>
        <taxon>Lampyridae</taxon>
        <taxon>Luciolinae</taxon>
        <taxon>Aquatica</taxon>
    </lineage>
</organism>
<protein>
    <submittedName>
        <fullName evidence="1">Uncharacterized protein</fullName>
    </submittedName>
</protein>
<keyword evidence="2" id="KW-1185">Reference proteome</keyword>
<dbReference type="EMBL" id="JARPUR010000002">
    <property type="protein sequence ID" value="KAK4882394.1"/>
    <property type="molecule type" value="Genomic_DNA"/>
</dbReference>
<proteinExistence type="predicted"/>
<name>A0AAN7Q0N8_9COLE</name>
<dbReference type="Proteomes" id="UP001353858">
    <property type="component" value="Unassembled WGS sequence"/>
</dbReference>
<comment type="caution">
    <text evidence="1">The sequence shown here is derived from an EMBL/GenBank/DDBJ whole genome shotgun (WGS) entry which is preliminary data.</text>
</comment>
<gene>
    <name evidence="1" type="ORF">RN001_005713</name>
</gene>
<accession>A0AAN7Q0N8</accession>